<dbReference type="GO" id="GO:0003723">
    <property type="term" value="F:RNA binding"/>
    <property type="evidence" value="ECO:0007669"/>
    <property type="project" value="TreeGrafter"/>
</dbReference>
<reference evidence="5" key="2">
    <citation type="submission" date="2025-09" db="UniProtKB">
        <authorList>
            <consortium name="Ensembl"/>
        </authorList>
    </citation>
    <scope>IDENTIFICATION</scope>
</reference>
<name>A0A8C5ICG2_JUNHY</name>
<reference evidence="5" key="1">
    <citation type="submission" date="2025-08" db="UniProtKB">
        <authorList>
            <consortium name="Ensembl"/>
        </authorList>
    </citation>
    <scope>IDENTIFICATION</scope>
</reference>
<evidence type="ECO:0000256" key="4">
    <source>
        <dbReference type="RuleBase" id="RU003815"/>
    </source>
</evidence>
<dbReference type="SUPFAM" id="SSF54211">
    <property type="entry name" value="Ribosomal protein S5 domain 2-like"/>
    <property type="match status" value="1"/>
</dbReference>
<dbReference type="InterPro" id="IPR000754">
    <property type="entry name" value="Ribosomal_uS9"/>
</dbReference>
<evidence type="ECO:0000256" key="1">
    <source>
        <dbReference type="ARBA" id="ARBA00005251"/>
    </source>
</evidence>
<keyword evidence="3 4" id="KW-0687">Ribonucleoprotein</keyword>
<dbReference type="GO" id="GO:0006412">
    <property type="term" value="P:translation"/>
    <property type="evidence" value="ECO:0007669"/>
    <property type="project" value="InterPro"/>
</dbReference>
<keyword evidence="2 4" id="KW-0689">Ribosomal protein</keyword>
<dbReference type="Ensembl" id="ENSJHYT00000002580.1">
    <property type="protein sequence ID" value="ENSJHYP00000002085.1"/>
    <property type="gene ID" value="ENSJHYG00000001772.1"/>
</dbReference>
<keyword evidence="6" id="KW-1185">Reference proteome</keyword>
<dbReference type="PANTHER" id="PTHR21569:SF1">
    <property type="entry name" value="SMALL RIBOSOMAL SUBUNIT PROTEIN US9M"/>
    <property type="match status" value="1"/>
</dbReference>
<proteinExistence type="inferred from homology"/>
<dbReference type="Pfam" id="PF00380">
    <property type="entry name" value="Ribosomal_S9"/>
    <property type="match status" value="1"/>
</dbReference>
<dbReference type="InterPro" id="IPR020574">
    <property type="entry name" value="Ribosomal_uS9_CS"/>
</dbReference>
<protein>
    <recommendedName>
        <fullName evidence="7">30S ribosomal protein S9</fullName>
    </recommendedName>
</protein>
<evidence type="ECO:0000313" key="5">
    <source>
        <dbReference type="Ensembl" id="ENSJHYP00000002085.1"/>
    </source>
</evidence>
<dbReference type="AlphaFoldDB" id="A0A8C5ICG2"/>
<dbReference type="PROSITE" id="PS00360">
    <property type="entry name" value="RIBOSOMAL_S9"/>
    <property type="match status" value="1"/>
</dbReference>
<accession>A0A8C5ICG2</accession>
<evidence type="ECO:0000256" key="3">
    <source>
        <dbReference type="ARBA" id="ARBA00023274"/>
    </source>
</evidence>
<evidence type="ECO:0000256" key="2">
    <source>
        <dbReference type="ARBA" id="ARBA00022980"/>
    </source>
</evidence>
<comment type="similarity">
    <text evidence="1 4">Belongs to the universal ribosomal protein uS9 family.</text>
</comment>
<evidence type="ECO:0008006" key="7">
    <source>
        <dbReference type="Google" id="ProtNLM"/>
    </source>
</evidence>
<dbReference type="PANTHER" id="PTHR21569">
    <property type="entry name" value="RIBOSOMAL PROTEIN S9"/>
    <property type="match status" value="1"/>
</dbReference>
<dbReference type="GO" id="GO:0003735">
    <property type="term" value="F:structural constituent of ribosome"/>
    <property type="evidence" value="ECO:0007669"/>
    <property type="project" value="InterPro"/>
</dbReference>
<dbReference type="InterPro" id="IPR020568">
    <property type="entry name" value="Ribosomal_Su5_D2-typ_SF"/>
</dbReference>
<dbReference type="Gene3D" id="3.30.230.10">
    <property type="match status" value="1"/>
</dbReference>
<dbReference type="GO" id="GO:0022627">
    <property type="term" value="C:cytosolic small ribosomal subunit"/>
    <property type="evidence" value="ECO:0007669"/>
    <property type="project" value="TreeGrafter"/>
</dbReference>
<dbReference type="Proteomes" id="UP000694408">
    <property type="component" value="Unplaced"/>
</dbReference>
<organism evidence="5 6">
    <name type="scientific">Junco hyemalis</name>
    <name type="common">Dark-eyed junco</name>
    <dbReference type="NCBI Taxonomy" id="40217"/>
    <lineage>
        <taxon>Eukaryota</taxon>
        <taxon>Metazoa</taxon>
        <taxon>Chordata</taxon>
        <taxon>Craniata</taxon>
        <taxon>Vertebrata</taxon>
        <taxon>Euteleostomi</taxon>
        <taxon>Archelosauria</taxon>
        <taxon>Archosauria</taxon>
        <taxon>Dinosauria</taxon>
        <taxon>Saurischia</taxon>
        <taxon>Theropoda</taxon>
        <taxon>Coelurosauria</taxon>
        <taxon>Aves</taxon>
        <taxon>Neognathae</taxon>
        <taxon>Neoaves</taxon>
        <taxon>Telluraves</taxon>
        <taxon>Australaves</taxon>
        <taxon>Passeriformes</taxon>
        <taxon>Passerellidae</taxon>
        <taxon>Junco</taxon>
    </lineage>
</organism>
<sequence>AKCKGRLHNLQRSRLKSAVARTFVKTGSGKITINGEDPEKYFPNKYLLIDLKRPLDLTGMTGRFDINITVNGGGYSAQENAARLGISRALTLVNADFRKCRISKKRKRVWQIIWYR</sequence>
<dbReference type="InterPro" id="IPR014721">
    <property type="entry name" value="Ribsml_uS5_D2-typ_fold_subgr"/>
</dbReference>
<evidence type="ECO:0000313" key="6">
    <source>
        <dbReference type="Proteomes" id="UP000694408"/>
    </source>
</evidence>